<organism evidence="7 8">
    <name type="scientific">Thermanaerosceptrum fracticalcis</name>
    <dbReference type="NCBI Taxonomy" id="1712410"/>
    <lineage>
        <taxon>Bacteria</taxon>
        <taxon>Bacillati</taxon>
        <taxon>Bacillota</taxon>
        <taxon>Clostridia</taxon>
        <taxon>Eubacteriales</taxon>
        <taxon>Peptococcaceae</taxon>
        <taxon>Thermanaerosceptrum</taxon>
    </lineage>
</organism>
<feature type="domain" description="D-isomer specific 2-hydroxyacid dehydrogenase catalytic" evidence="5">
    <location>
        <begin position="9"/>
        <end position="302"/>
    </location>
</feature>
<dbReference type="OrthoDB" id="9805416at2"/>
<sequence>MAKIMTTFPLKERHLKLIMELGQLEVKVFPNIKEASPYLKSTEILLTYGEDLTPEILSEATNLKWIQVISAGLDKMPFAYLKTRPDILITNARGMHGGPMAEFTIGAILLLARKNVEILENQKKHLWDRSIRVEEIAGATLGIVGVGSIGQTIAKRAKAFDMRVLGLNTDGRPVDGVDVMYARSGLHDLLSQSDYVVVVTPLTHATRDMFGQAEFRVMKPSAYFINIGRGELVQEEALLKALHEKWIRGALLDVFREEPLPPESPLWDAPNCVIIPHLSGRSPKYIERAMEIFRHNLSVYLRKQGEFMNVINVHKGY</sequence>
<dbReference type="FunFam" id="3.40.50.720:FF:000363">
    <property type="entry name" value="D-isomer specific 2-hydroxyacid dehydrogenase"/>
    <property type="match status" value="1"/>
</dbReference>
<dbReference type="CDD" id="cd05300">
    <property type="entry name" value="2-Hacid_dh_1"/>
    <property type="match status" value="1"/>
</dbReference>
<evidence type="ECO:0000313" key="7">
    <source>
        <dbReference type="EMBL" id="QNB46206.1"/>
    </source>
</evidence>
<keyword evidence="2 4" id="KW-0560">Oxidoreductase</keyword>
<evidence type="ECO:0000256" key="3">
    <source>
        <dbReference type="ARBA" id="ARBA00023027"/>
    </source>
</evidence>
<dbReference type="RefSeq" id="WP_034425708.1">
    <property type="nucleotide sequence ID" value="NZ_CP045798.1"/>
</dbReference>
<proteinExistence type="inferred from homology"/>
<gene>
    <name evidence="7" type="ORF">BR63_07695</name>
</gene>
<evidence type="ECO:0000256" key="2">
    <source>
        <dbReference type="ARBA" id="ARBA00023002"/>
    </source>
</evidence>
<dbReference type="GO" id="GO:0051287">
    <property type="term" value="F:NAD binding"/>
    <property type="evidence" value="ECO:0007669"/>
    <property type="project" value="InterPro"/>
</dbReference>
<dbReference type="AlphaFoldDB" id="A0A7G6E2A2"/>
<dbReference type="Gene3D" id="3.40.50.720">
    <property type="entry name" value="NAD(P)-binding Rossmann-like Domain"/>
    <property type="match status" value="2"/>
</dbReference>
<evidence type="ECO:0000313" key="8">
    <source>
        <dbReference type="Proteomes" id="UP000515847"/>
    </source>
</evidence>
<dbReference type="Pfam" id="PF02826">
    <property type="entry name" value="2-Hacid_dh_C"/>
    <property type="match status" value="1"/>
</dbReference>
<dbReference type="InterPro" id="IPR006140">
    <property type="entry name" value="D-isomer_DH_NAD-bd"/>
</dbReference>
<evidence type="ECO:0000259" key="6">
    <source>
        <dbReference type="Pfam" id="PF02826"/>
    </source>
</evidence>
<name>A0A7G6E2A2_THEFR</name>
<evidence type="ECO:0000259" key="5">
    <source>
        <dbReference type="Pfam" id="PF00389"/>
    </source>
</evidence>
<reference evidence="7 8" key="1">
    <citation type="journal article" date="2019" name="Front. Microbiol.">
        <title>Thermoanaerosceptrum fracticalcis gen. nov. sp. nov., a Novel Fumarate-Fermenting Microorganism From a Deep Fractured Carbonate Aquifer of the US Great Basin.</title>
        <authorList>
            <person name="Hamilton-Brehm S.D."/>
            <person name="Stewart L.E."/>
            <person name="Zavarin M."/>
            <person name="Caldwell M."/>
            <person name="Lawson P.A."/>
            <person name="Onstott T.C."/>
            <person name="Grzymski J."/>
            <person name="Neveux I."/>
            <person name="Lollar B.S."/>
            <person name="Russell C.E."/>
            <person name="Moser D.P."/>
        </authorList>
    </citation>
    <scope>NUCLEOTIDE SEQUENCE [LARGE SCALE GENOMIC DNA]</scope>
    <source>
        <strain evidence="7 8">DRI-13</strain>
    </source>
</reference>
<dbReference type="PANTHER" id="PTHR43333:SF1">
    <property type="entry name" value="D-ISOMER SPECIFIC 2-HYDROXYACID DEHYDROGENASE NAD-BINDING DOMAIN-CONTAINING PROTEIN"/>
    <property type="match status" value="1"/>
</dbReference>
<evidence type="ECO:0000256" key="1">
    <source>
        <dbReference type="ARBA" id="ARBA00005854"/>
    </source>
</evidence>
<dbReference type="Proteomes" id="UP000515847">
    <property type="component" value="Chromosome"/>
</dbReference>
<dbReference type="InterPro" id="IPR036291">
    <property type="entry name" value="NAD(P)-bd_dom_sf"/>
</dbReference>
<keyword evidence="8" id="KW-1185">Reference proteome</keyword>
<accession>A0A7G6E2A2</accession>
<dbReference type="SUPFAM" id="SSF52283">
    <property type="entry name" value="Formate/glycerate dehydrogenase catalytic domain-like"/>
    <property type="match status" value="1"/>
</dbReference>
<feature type="domain" description="D-isomer specific 2-hydroxyacid dehydrogenase NAD-binding" evidence="6">
    <location>
        <begin position="106"/>
        <end position="279"/>
    </location>
</feature>
<protein>
    <submittedName>
        <fullName evidence="7">D-2-hydroxyacid dehydrogenase</fullName>
    </submittedName>
</protein>
<evidence type="ECO:0000256" key="4">
    <source>
        <dbReference type="RuleBase" id="RU003719"/>
    </source>
</evidence>
<dbReference type="PANTHER" id="PTHR43333">
    <property type="entry name" value="2-HACID_DH_C DOMAIN-CONTAINING PROTEIN"/>
    <property type="match status" value="1"/>
</dbReference>
<keyword evidence="3" id="KW-0520">NAD</keyword>
<dbReference type="KEGG" id="tfr:BR63_07695"/>
<dbReference type="InterPro" id="IPR006139">
    <property type="entry name" value="D-isomer_2_OHA_DH_cat_dom"/>
</dbReference>
<dbReference type="SUPFAM" id="SSF51735">
    <property type="entry name" value="NAD(P)-binding Rossmann-fold domains"/>
    <property type="match status" value="1"/>
</dbReference>
<dbReference type="GO" id="GO:0016616">
    <property type="term" value="F:oxidoreductase activity, acting on the CH-OH group of donors, NAD or NADP as acceptor"/>
    <property type="evidence" value="ECO:0007669"/>
    <property type="project" value="InterPro"/>
</dbReference>
<dbReference type="EMBL" id="CP045798">
    <property type="protein sequence ID" value="QNB46206.1"/>
    <property type="molecule type" value="Genomic_DNA"/>
</dbReference>
<dbReference type="Pfam" id="PF00389">
    <property type="entry name" value="2-Hacid_dh"/>
    <property type="match status" value="1"/>
</dbReference>
<comment type="similarity">
    <text evidence="1 4">Belongs to the D-isomer specific 2-hydroxyacid dehydrogenase family.</text>
</comment>